<gene>
    <name evidence="2" type="ORF">EV672_108104</name>
</gene>
<evidence type="ECO:0008006" key="4">
    <source>
        <dbReference type="Google" id="ProtNLM"/>
    </source>
</evidence>
<evidence type="ECO:0000313" key="3">
    <source>
        <dbReference type="Proteomes" id="UP000294593"/>
    </source>
</evidence>
<dbReference type="OrthoDB" id="517121at2"/>
<proteinExistence type="predicted"/>
<dbReference type="Proteomes" id="UP000294593">
    <property type="component" value="Unassembled WGS sequence"/>
</dbReference>
<organism evidence="2 3">
    <name type="scientific">Aquabacterium commune</name>
    <dbReference type="NCBI Taxonomy" id="70586"/>
    <lineage>
        <taxon>Bacteria</taxon>
        <taxon>Pseudomonadati</taxon>
        <taxon>Pseudomonadota</taxon>
        <taxon>Betaproteobacteria</taxon>
        <taxon>Burkholderiales</taxon>
        <taxon>Aquabacterium</taxon>
    </lineage>
</organism>
<accession>A0A4R6R644</accession>
<feature type="signal peptide" evidence="1">
    <location>
        <begin position="1"/>
        <end position="23"/>
    </location>
</feature>
<dbReference type="PROSITE" id="PS51257">
    <property type="entry name" value="PROKAR_LIPOPROTEIN"/>
    <property type="match status" value="1"/>
</dbReference>
<evidence type="ECO:0000256" key="1">
    <source>
        <dbReference type="SAM" id="SignalP"/>
    </source>
</evidence>
<sequence>MARRAPTSLPLSSLLALSGFSLACLTWAPASLAGEVYGSVGLPGVVVGYAHTVNPHLGLRVDAGTTGSFTRSRTESGIPYSVKFKYNRIGLFGDYFPFGGRFRFTTGLTINDTALTLKTRFDGNTSVTFNQTTITPTANDRFDATVKIPRITPYFGLGWGHQAREAGWGFIADVGVSIGRAKLSVHQNLLENYPGILTQNDIDVKTGELRDNVAKVRVLPQASIGISYRY</sequence>
<dbReference type="RefSeq" id="WP_133610269.1">
    <property type="nucleotide sequence ID" value="NZ_JBASTO010000060.1"/>
</dbReference>
<reference evidence="2 3" key="1">
    <citation type="submission" date="2019-03" db="EMBL/GenBank/DDBJ databases">
        <title>Genomic Encyclopedia of Type Strains, Phase IV (KMG-IV): sequencing the most valuable type-strain genomes for metagenomic binning, comparative biology and taxonomic classification.</title>
        <authorList>
            <person name="Goeker M."/>
        </authorList>
    </citation>
    <scope>NUCLEOTIDE SEQUENCE [LARGE SCALE GENOMIC DNA]</scope>
    <source>
        <strain evidence="2 3">DSM 11901</strain>
    </source>
</reference>
<keyword evidence="1" id="KW-0732">Signal</keyword>
<evidence type="ECO:0000313" key="2">
    <source>
        <dbReference type="EMBL" id="TDP81319.1"/>
    </source>
</evidence>
<dbReference type="Gene3D" id="2.40.160.170">
    <property type="match status" value="1"/>
</dbReference>
<keyword evidence="3" id="KW-1185">Reference proteome</keyword>
<feature type="chain" id="PRO_5020572844" description="Outer membrane protein" evidence="1">
    <location>
        <begin position="24"/>
        <end position="230"/>
    </location>
</feature>
<dbReference type="EMBL" id="SNXW01000008">
    <property type="protein sequence ID" value="TDP81319.1"/>
    <property type="molecule type" value="Genomic_DNA"/>
</dbReference>
<name>A0A4R6R644_9BURK</name>
<protein>
    <recommendedName>
        <fullName evidence="4">Outer membrane protein</fullName>
    </recommendedName>
</protein>
<dbReference type="AlphaFoldDB" id="A0A4R6R644"/>
<comment type="caution">
    <text evidence="2">The sequence shown here is derived from an EMBL/GenBank/DDBJ whole genome shotgun (WGS) entry which is preliminary data.</text>
</comment>